<evidence type="ECO:0008006" key="6">
    <source>
        <dbReference type="Google" id="ProtNLM"/>
    </source>
</evidence>
<name>A0A1H8H8A1_9BACL</name>
<keyword evidence="5" id="KW-1185">Reference proteome</keyword>
<dbReference type="STRING" id="1333845.SAMN04487895_101783"/>
<dbReference type="EMBL" id="CP076607">
    <property type="protein sequence ID" value="QWU14473.1"/>
    <property type="molecule type" value="Genomic_DNA"/>
</dbReference>
<keyword evidence="1" id="KW-0812">Transmembrane</keyword>
<evidence type="ECO:0000256" key="1">
    <source>
        <dbReference type="SAM" id="Phobius"/>
    </source>
</evidence>
<sequence length="144" mass="15721">MENFYIAIGLALLVFVVGFIALPFAKSKGWINKNIAIDIAEKVDTGIDIVNAVVKAIEVESVNVKAVNSVLDIADIATDYVVDLIDTDNKEDKVNLSLDVVDKVFKEIGLSPTESQKNLIDIVIRQGVDFLEEKKKTVAATPTM</sequence>
<evidence type="ECO:0000313" key="5">
    <source>
        <dbReference type="Proteomes" id="UP000683429"/>
    </source>
</evidence>
<keyword evidence="1" id="KW-0472">Membrane</keyword>
<dbReference type="Proteomes" id="UP000198809">
    <property type="component" value="Unassembled WGS sequence"/>
</dbReference>
<dbReference type="Proteomes" id="UP000683429">
    <property type="component" value="Chromosome"/>
</dbReference>
<organism evidence="3 4">
    <name type="scientific">Paenibacillus sophorae</name>
    <dbReference type="NCBI Taxonomy" id="1333845"/>
    <lineage>
        <taxon>Bacteria</taxon>
        <taxon>Bacillati</taxon>
        <taxon>Bacillota</taxon>
        <taxon>Bacilli</taxon>
        <taxon>Bacillales</taxon>
        <taxon>Paenibacillaceae</taxon>
        <taxon>Paenibacillus</taxon>
    </lineage>
</organism>
<evidence type="ECO:0000313" key="2">
    <source>
        <dbReference type="EMBL" id="QWU14473.1"/>
    </source>
</evidence>
<protein>
    <recommendedName>
        <fullName evidence="6">Bacteriophage holin of superfamily 6 (Holin_LLH)</fullName>
    </recommendedName>
</protein>
<dbReference type="OrthoDB" id="2657766at2"/>
<dbReference type="RefSeq" id="WP_036588552.1">
    <property type="nucleotide sequence ID" value="NZ_CP076607.1"/>
</dbReference>
<evidence type="ECO:0000313" key="3">
    <source>
        <dbReference type="EMBL" id="SEN52325.1"/>
    </source>
</evidence>
<dbReference type="EMBL" id="FODH01000001">
    <property type="protein sequence ID" value="SEN52325.1"/>
    <property type="molecule type" value="Genomic_DNA"/>
</dbReference>
<dbReference type="AlphaFoldDB" id="A0A1H8H8A1"/>
<reference evidence="2 5" key="2">
    <citation type="submission" date="2021-06" db="EMBL/GenBank/DDBJ databases">
        <title>Whole genome sequence of Paenibacillus sophorae DSM23020 for comparative genomics.</title>
        <authorList>
            <person name="Kim M.-J."/>
            <person name="Lee G."/>
            <person name="Shin J.-H."/>
        </authorList>
    </citation>
    <scope>NUCLEOTIDE SEQUENCE [LARGE SCALE GENOMIC DNA]</scope>
    <source>
        <strain evidence="2 5">DSM 23020</strain>
    </source>
</reference>
<feature type="transmembrane region" description="Helical" evidence="1">
    <location>
        <begin position="6"/>
        <end position="25"/>
    </location>
</feature>
<reference evidence="3 4" key="1">
    <citation type="submission" date="2016-10" db="EMBL/GenBank/DDBJ databases">
        <authorList>
            <person name="de Groot N.N."/>
        </authorList>
    </citation>
    <scope>NUCLEOTIDE SEQUENCE [LARGE SCALE GENOMIC DNA]</scope>
    <source>
        <strain evidence="3 4">CGMCC 1.10238</strain>
    </source>
</reference>
<proteinExistence type="predicted"/>
<gene>
    <name evidence="2" type="ORF">KP014_21430</name>
    <name evidence="3" type="ORF">SAMN04487895_101783</name>
</gene>
<accession>A0A1H8H8A1</accession>
<evidence type="ECO:0000313" key="4">
    <source>
        <dbReference type="Proteomes" id="UP000198809"/>
    </source>
</evidence>
<keyword evidence="1" id="KW-1133">Transmembrane helix</keyword>